<dbReference type="Proteomes" id="UP001300692">
    <property type="component" value="Unassembled WGS sequence"/>
</dbReference>
<dbReference type="Pfam" id="PF18998">
    <property type="entry name" value="Flg_new_2"/>
    <property type="match status" value="2"/>
</dbReference>
<dbReference type="InterPro" id="IPR001547">
    <property type="entry name" value="Glyco_hydro_5"/>
</dbReference>
<protein>
    <submittedName>
        <fullName evidence="9">Cellulase family glycosylhydrolase</fullName>
    </submittedName>
</protein>
<dbReference type="InterPro" id="IPR044060">
    <property type="entry name" value="Bacterial_rp_domain"/>
</dbReference>
<dbReference type="Gene3D" id="3.20.20.80">
    <property type="entry name" value="Glycosidases"/>
    <property type="match status" value="1"/>
</dbReference>
<dbReference type="InterPro" id="IPR037524">
    <property type="entry name" value="PA14/GLEYA"/>
</dbReference>
<feature type="domain" description="PA14" evidence="8">
    <location>
        <begin position="460"/>
        <end position="615"/>
    </location>
</feature>
<comment type="caution">
    <text evidence="9">The sequence shown here is derived from an EMBL/GenBank/DDBJ whole genome shotgun (WGS) entry which is preliminary data.</text>
</comment>
<feature type="chain" id="PRO_5045957048" evidence="7">
    <location>
        <begin position="30"/>
        <end position="877"/>
    </location>
</feature>
<keyword evidence="10" id="KW-1185">Reference proteome</keyword>
<evidence type="ECO:0000256" key="4">
    <source>
        <dbReference type="ARBA" id="ARBA00023277"/>
    </source>
</evidence>
<reference evidence="9 10" key="1">
    <citation type="submission" date="2022-10" db="EMBL/GenBank/DDBJ databases">
        <title>Comparative genomics and taxonomic characterization of three novel marine species of genus Reichenbachiella exhibiting antioxidant and polysaccharide degradation activities.</title>
        <authorList>
            <person name="Muhammad N."/>
            <person name="Lee Y.-J."/>
            <person name="Ko J."/>
            <person name="Kim S.-G."/>
        </authorList>
    </citation>
    <scope>NUCLEOTIDE SEQUENCE [LARGE SCALE GENOMIC DNA]</scope>
    <source>
        <strain evidence="9 10">ABR2-5</strain>
    </source>
</reference>
<keyword evidence="6" id="KW-0624">Polysaccharide degradation</keyword>
<dbReference type="PANTHER" id="PTHR31297">
    <property type="entry name" value="GLUCAN ENDO-1,6-BETA-GLUCOSIDASE B"/>
    <property type="match status" value="1"/>
</dbReference>
<dbReference type="RefSeq" id="WP_264136808.1">
    <property type="nucleotide sequence ID" value="NZ_JAOYOD010000001.1"/>
</dbReference>
<evidence type="ECO:0000256" key="5">
    <source>
        <dbReference type="ARBA" id="ARBA00023295"/>
    </source>
</evidence>
<accession>A0ABT3CQT6</accession>
<keyword evidence="4" id="KW-0119">Carbohydrate metabolism</keyword>
<organism evidence="9 10">
    <name type="scientific">Reichenbachiella ulvae</name>
    <dbReference type="NCBI Taxonomy" id="2980104"/>
    <lineage>
        <taxon>Bacteria</taxon>
        <taxon>Pseudomonadati</taxon>
        <taxon>Bacteroidota</taxon>
        <taxon>Cytophagia</taxon>
        <taxon>Cytophagales</taxon>
        <taxon>Reichenbachiellaceae</taxon>
        <taxon>Reichenbachiella</taxon>
    </lineage>
</organism>
<evidence type="ECO:0000313" key="10">
    <source>
        <dbReference type="Proteomes" id="UP001300692"/>
    </source>
</evidence>
<dbReference type="EMBL" id="JAOYOD010000001">
    <property type="protein sequence ID" value="MCV9386022.1"/>
    <property type="molecule type" value="Genomic_DNA"/>
</dbReference>
<evidence type="ECO:0000256" key="2">
    <source>
        <dbReference type="ARBA" id="ARBA00022801"/>
    </source>
</evidence>
<dbReference type="InterPro" id="IPR026444">
    <property type="entry name" value="Secre_tail"/>
</dbReference>
<keyword evidence="5" id="KW-0326">Glycosidase</keyword>
<dbReference type="Pfam" id="PF07691">
    <property type="entry name" value="PA14"/>
    <property type="match status" value="1"/>
</dbReference>
<keyword evidence="7" id="KW-0732">Signal</keyword>
<feature type="signal peptide" evidence="7">
    <location>
        <begin position="1"/>
        <end position="29"/>
    </location>
</feature>
<dbReference type="InterPro" id="IPR041438">
    <property type="entry name" value="CBM64"/>
</dbReference>
<dbReference type="SUPFAM" id="SSF56988">
    <property type="entry name" value="Anthrax protective antigen"/>
    <property type="match status" value="1"/>
</dbReference>
<gene>
    <name evidence="9" type="ORF">N7U62_05070</name>
</gene>
<dbReference type="InterPro" id="IPR017853">
    <property type="entry name" value="GH"/>
</dbReference>
<dbReference type="PANTHER" id="PTHR31297:SF41">
    <property type="entry name" value="ENDOGLUCANASE, PUTATIVE (AFU_ORTHOLOGUE AFUA_5G01830)-RELATED"/>
    <property type="match status" value="1"/>
</dbReference>
<name>A0ABT3CQT6_9BACT</name>
<dbReference type="NCBIfam" id="TIGR04183">
    <property type="entry name" value="Por_Secre_tail"/>
    <property type="match status" value="1"/>
</dbReference>
<sequence>MKRLKLSSVLRSSILAMLVALGLHFDTKAQGPTATELASQMTIGWNIGNSLEVPGNETGWGNPATTQQLIDAVKAAGFNTVRIPCAWDSYANQSTYEIDPAWLARVKEVVDYCYANDMYVILNSHWDGGWLEEHPIYSMQAAINVKQDAYWTQIANYFNSYDEHLLFAGTNEVRENYSIPTAENIEVQESFNQTFVNAVRATGGNNASRVLIVQTYNTNAWFGLDYFSLPNDSASDRLFVEIHHYDPYDFTLNTNNGQACTTWGAPFAGGDVCTWGQEAYTDDLFNQVKTKWVDQGVPVVIGEFGVVKRTSLSGTAYTDHIAAREYYLEYIVNAAKQRGILSVYWDNGHNGDMGFALFDRSSGAVVDQGAIDALMAGVGTDPGPTDYNLSVTTSGSGSVSPSSGTYPSGGTVTLTASPDAGWVFSGWTGDLSGNTNPATVSMNSDKNITAVFVEENTGGSGTGSILREYWTGISGSSISALTGNSNYPSSPSGSTQMTSFEAPTNWADNYGTRVRGYVHAPTSGSYTFWVSGDDNTELYLSTDDNAANASLIASVDGWTSPQQWDKYSSQVATVNLVAGAKYYIEVLHKEGSGGDNLAVAWSGPGISQSVIDGSYLSPYEGGSDPDPVVQYTLTTGTSGNGSIAVNPAGSVFDEGSTISLTATADSGWQFDGWSGDISGSANPLSFTINANTSVVANFSEIPTGGGDPCDNPTAISMPFSYDGAGEYCWEVSGNVGYINSWSLDQLEINGVDYTNTWSNSLPSKIQGKYFIHYVSSVSWGHFEIVKQNGARMLADQGQSDLDFAVYPNPSRNGFHLQIKDPKSVSAIELTDMSGKQLTYLNTSIMNEMQIGSSLKPGVYLLRVHQNGNWKNFRVVKE</sequence>
<dbReference type="SUPFAM" id="SSF51445">
    <property type="entry name" value="(Trans)glycosidases"/>
    <property type="match status" value="1"/>
</dbReference>
<dbReference type="Gene3D" id="2.60.120.1560">
    <property type="match status" value="1"/>
</dbReference>
<evidence type="ECO:0000256" key="1">
    <source>
        <dbReference type="ARBA" id="ARBA00005641"/>
    </source>
</evidence>
<keyword evidence="2" id="KW-0378">Hydrolase</keyword>
<dbReference type="Pfam" id="PF18962">
    <property type="entry name" value="Por_Secre_tail"/>
    <property type="match status" value="1"/>
</dbReference>
<dbReference type="SMART" id="SM00758">
    <property type="entry name" value="PA14"/>
    <property type="match status" value="1"/>
</dbReference>
<dbReference type="InterPro" id="IPR011658">
    <property type="entry name" value="PA14_dom"/>
</dbReference>
<evidence type="ECO:0000256" key="7">
    <source>
        <dbReference type="SAM" id="SignalP"/>
    </source>
</evidence>
<keyword evidence="3" id="KW-0136">Cellulose degradation</keyword>
<comment type="similarity">
    <text evidence="1">Belongs to the glycosyl hydrolase 5 (cellulase A) family.</text>
</comment>
<evidence type="ECO:0000259" key="8">
    <source>
        <dbReference type="PROSITE" id="PS51820"/>
    </source>
</evidence>
<dbReference type="Pfam" id="PF18666">
    <property type="entry name" value="CBM64"/>
    <property type="match status" value="1"/>
</dbReference>
<proteinExistence type="inferred from homology"/>
<evidence type="ECO:0000256" key="3">
    <source>
        <dbReference type="ARBA" id="ARBA00023001"/>
    </source>
</evidence>
<dbReference type="PROSITE" id="PS51820">
    <property type="entry name" value="PA14"/>
    <property type="match status" value="1"/>
</dbReference>
<dbReference type="Pfam" id="PF00150">
    <property type="entry name" value="Cellulase"/>
    <property type="match status" value="1"/>
</dbReference>
<evidence type="ECO:0000313" key="9">
    <source>
        <dbReference type="EMBL" id="MCV9386022.1"/>
    </source>
</evidence>
<evidence type="ECO:0000256" key="6">
    <source>
        <dbReference type="ARBA" id="ARBA00023326"/>
    </source>
</evidence>
<dbReference type="InterPro" id="IPR050386">
    <property type="entry name" value="Glycosyl_hydrolase_5"/>
</dbReference>